<gene>
    <name evidence="4" type="ORF">SAMN04488028_103112</name>
</gene>
<feature type="domain" description="Sialate O-acetylesterase" evidence="3">
    <location>
        <begin position="402"/>
        <end position="509"/>
    </location>
</feature>
<dbReference type="STRING" id="156994.SAMN04488028_103112"/>
<dbReference type="GO" id="GO:0005975">
    <property type="term" value="P:carbohydrate metabolic process"/>
    <property type="evidence" value="ECO:0007669"/>
    <property type="project" value="TreeGrafter"/>
</dbReference>
<dbReference type="Proteomes" id="UP000184474">
    <property type="component" value="Unassembled WGS sequence"/>
</dbReference>
<dbReference type="EMBL" id="FRAA01000003">
    <property type="protein sequence ID" value="SHK13406.1"/>
    <property type="molecule type" value="Genomic_DNA"/>
</dbReference>
<dbReference type="InterPro" id="IPR039329">
    <property type="entry name" value="SIAE"/>
</dbReference>
<keyword evidence="1" id="KW-0378">Hydrolase</keyword>
<dbReference type="InterPro" id="IPR005181">
    <property type="entry name" value="SASA"/>
</dbReference>
<dbReference type="RefSeq" id="WP_073122054.1">
    <property type="nucleotide sequence ID" value="NZ_FRAA01000003.1"/>
</dbReference>
<accession>A0A1M6PZX1</accession>
<dbReference type="GO" id="GO:0001681">
    <property type="term" value="F:sialate O-acetylesterase activity"/>
    <property type="evidence" value="ECO:0007669"/>
    <property type="project" value="InterPro"/>
</dbReference>
<keyword evidence="2" id="KW-0732">Signal</keyword>
<dbReference type="AlphaFoldDB" id="A0A1M6PZX1"/>
<dbReference type="PANTHER" id="PTHR22901:SF0">
    <property type="entry name" value="SIALATE O-ACETYLESTERASE"/>
    <property type="match status" value="1"/>
</dbReference>
<protein>
    <submittedName>
        <fullName evidence="4">Sialate O-acetylesterase</fullName>
    </submittedName>
</protein>
<dbReference type="Pfam" id="PF03629">
    <property type="entry name" value="SASA"/>
    <property type="match status" value="1"/>
</dbReference>
<evidence type="ECO:0000313" key="4">
    <source>
        <dbReference type="EMBL" id="SHK13406.1"/>
    </source>
</evidence>
<evidence type="ECO:0000256" key="2">
    <source>
        <dbReference type="SAM" id="SignalP"/>
    </source>
</evidence>
<dbReference type="PANTHER" id="PTHR22901">
    <property type="entry name" value="SIALATE O-ACETYLESTERASE"/>
    <property type="match status" value="1"/>
</dbReference>
<organism evidence="4 5">
    <name type="scientific">Reichenbachiella agariperforans</name>
    <dbReference type="NCBI Taxonomy" id="156994"/>
    <lineage>
        <taxon>Bacteria</taxon>
        <taxon>Pseudomonadati</taxon>
        <taxon>Bacteroidota</taxon>
        <taxon>Cytophagia</taxon>
        <taxon>Cytophagales</taxon>
        <taxon>Reichenbachiellaceae</taxon>
        <taxon>Reichenbachiella</taxon>
    </lineage>
</organism>
<proteinExistence type="predicted"/>
<sequence>MKLRRLLFILPMLLVMQSYAADLTLPRLFADHMVFQRNQPTKIWGWASPKQKIKLQFDDQKVKTKADDTGYFEAYLDGKTAGGPYTLTVAADTTITYTDILIGDVWIAGGQSNMEWQMQWEVDNWEEEVKDSDYPEIRFFQVPNEFATSPQKDISAGEWLLAGPKNTPSFSAVAWFFAKQNHREKNVPVGVIESHWGGTPAEAWASVETLTETPGYEAAAEKIINPEISWEEFTEKNQAKEARKWELMRDKDGAIASGAQQVEYDDSSWTTYELPSNAKMTDLAWLRKEVQLSPDSVEDLKLYINNVVQEAFVFFNGELIWAKVWSDGIEPLEIPKELVQEGKNVITYRVANSWDNNVYFGRAGEMWLEVNGQQQSLEGAWKYSNDVESKIPESIKMYQLPSFLYNAKIAPIGGYTARGVIWYQGESNADKPQYYRDLFANVIKDWRKLWGDDLAFQYVQLANFMARKDEPSDSDWARLRDAQTETLSLPKTGMAVTIDIGDADDIHPRNKLDVGQRLWLSAKKVSYGDDVVYAGPMYKSHQVEGNAVTVTFDNIGTGLKSSEDKVLGFAIAGEDQKFYWADAKIVGDQVVLSASEVAVPVAVRYAWADNPATSLYNEEELPAVPFRTDDWERQY</sequence>
<feature type="chain" id="PRO_5009920216" evidence="2">
    <location>
        <begin position="21"/>
        <end position="635"/>
    </location>
</feature>
<dbReference type="SUPFAM" id="SSF49785">
    <property type="entry name" value="Galactose-binding domain-like"/>
    <property type="match status" value="1"/>
</dbReference>
<dbReference type="Gene3D" id="3.40.50.1110">
    <property type="entry name" value="SGNH hydrolase"/>
    <property type="match status" value="2"/>
</dbReference>
<reference evidence="5" key="1">
    <citation type="submission" date="2016-11" db="EMBL/GenBank/DDBJ databases">
        <authorList>
            <person name="Varghese N."/>
            <person name="Submissions S."/>
        </authorList>
    </citation>
    <scope>NUCLEOTIDE SEQUENCE [LARGE SCALE GENOMIC DNA]</scope>
    <source>
        <strain evidence="5">DSM 26134</strain>
    </source>
</reference>
<evidence type="ECO:0000259" key="3">
    <source>
        <dbReference type="Pfam" id="PF03629"/>
    </source>
</evidence>
<dbReference type="InterPro" id="IPR036514">
    <property type="entry name" value="SGNH_hydro_sf"/>
</dbReference>
<dbReference type="InterPro" id="IPR008979">
    <property type="entry name" value="Galactose-bd-like_sf"/>
</dbReference>
<evidence type="ECO:0000256" key="1">
    <source>
        <dbReference type="ARBA" id="ARBA00022801"/>
    </source>
</evidence>
<dbReference type="SUPFAM" id="SSF52266">
    <property type="entry name" value="SGNH hydrolase"/>
    <property type="match status" value="1"/>
</dbReference>
<evidence type="ECO:0000313" key="5">
    <source>
        <dbReference type="Proteomes" id="UP000184474"/>
    </source>
</evidence>
<keyword evidence="5" id="KW-1185">Reference proteome</keyword>
<feature type="signal peptide" evidence="2">
    <location>
        <begin position="1"/>
        <end position="20"/>
    </location>
</feature>
<name>A0A1M6PZX1_REIAG</name>